<feature type="transmembrane region" description="Helical" evidence="7">
    <location>
        <begin position="12"/>
        <end position="34"/>
    </location>
</feature>
<keyword evidence="5 7" id="KW-1133">Transmembrane helix</keyword>
<evidence type="ECO:0000256" key="3">
    <source>
        <dbReference type="ARBA" id="ARBA00022475"/>
    </source>
</evidence>
<accession>A0A538SLX1</accession>
<evidence type="ECO:0000313" key="9">
    <source>
        <dbReference type="EMBL" id="TMQ52378.1"/>
    </source>
</evidence>
<feature type="transmembrane region" description="Helical" evidence="7">
    <location>
        <begin position="129"/>
        <end position="151"/>
    </location>
</feature>
<dbReference type="InterPro" id="IPR055348">
    <property type="entry name" value="DctQ"/>
</dbReference>
<evidence type="ECO:0000256" key="5">
    <source>
        <dbReference type="ARBA" id="ARBA00022989"/>
    </source>
</evidence>
<feature type="transmembrane region" description="Helical" evidence="7">
    <location>
        <begin position="190"/>
        <end position="214"/>
    </location>
</feature>
<dbReference type="Proteomes" id="UP000317716">
    <property type="component" value="Unassembled WGS sequence"/>
</dbReference>
<name>A0A538SLX1_UNCEI</name>
<evidence type="ECO:0000256" key="6">
    <source>
        <dbReference type="ARBA" id="ARBA00023136"/>
    </source>
</evidence>
<evidence type="ECO:0000256" key="7">
    <source>
        <dbReference type="SAM" id="Phobius"/>
    </source>
</evidence>
<keyword evidence="6 7" id="KW-0472">Membrane</keyword>
<feature type="transmembrane region" description="Helical" evidence="7">
    <location>
        <begin position="91"/>
        <end position="117"/>
    </location>
</feature>
<keyword evidence="3" id="KW-1003">Cell membrane</keyword>
<feature type="transmembrane region" description="Helical" evidence="7">
    <location>
        <begin position="163"/>
        <end position="184"/>
    </location>
</feature>
<evidence type="ECO:0000313" key="10">
    <source>
        <dbReference type="Proteomes" id="UP000317716"/>
    </source>
</evidence>
<keyword evidence="4 7" id="KW-0812">Transmembrane</keyword>
<evidence type="ECO:0000256" key="4">
    <source>
        <dbReference type="ARBA" id="ARBA00022692"/>
    </source>
</evidence>
<keyword evidence="2" id="KW-0813">Transport</keyword>
<dbReference type="GO" id="GO:0005886">
    <property type="term" value="C:plasma membrane"/>
    <property type="evidence" value="ECO:0007669"/>
    <property type="project" value="UniProtKB-SubCell"/>
</dbReference>
<organism evidence="9 10">
    <name type="scientific">Eiseniibacteriota bacterium</name>
    <dbReference type="NCBI Taxonomy" id="2212470"/>
    <lineage>
        <taxon>Bacteria</taxon>
        <taxon>Candidatus Eiseniibacteriota</taxon>
    </lineage>
</organism>
<proteinExistence type="predicted"/>
<dbReference type="Pfam" id="PF04290">
    <property type="entry name" value="DctQ"/>
    <property type="match status" value="1"/>
</dbReference>
<sequence length="271" mass="28489">MPRTATSRVVIAFHWIEGALLVAAFFVSMILPLVDAIGRPFGGAGVPGSASYRAQLTLWLAFLGGLLATRERRHLTLSTSEAIGHAKVRDVARLFSSAIAAAVCAVLAFSAFGVVVADRQQGDVLTIGLPVWMSECVMPLTLALIAIRLAWGASDRWMGRAAAFATIGVAFGIGLVPAAGHAIFLPLLALILLAALVGAPVFVAMGGVALVLFFKDAVPVSSVTAEIYRNRTRRPGSSASSALCSAGCRGASRSWWRPCARCSQRSRADRV</sequence>
<evidence type="ECO:0000256" key="2">
    <source>
        <dbReference type="ARBA" id="ARBA00022448"/>
    </source>
</evidence>
<reference evidence="9 10" key="1">
    <citation type="journal article" date="2019" name="Nat. Microbiol.">
        <title>Mediterranean grassland soil C-N compound turnover is dependent on rainfall and depth, and is mediated by genomically divergent microorganisms.</title>
        <authorList>
            <person name="Diamond S."/>
            <person name="Andeer P.F."/>
            <person name="Li Z."/>
            <person name="Crits-Christoph A."/>
            <person name="Burstein D."/>
            <person name="Anantharaman K."/>
            <person name="Lane K.R."/>
            <person name="Thomas B.C."/>
            <person name="Pan C."/>
            <person name="Northen T.R."/>
            <person name="Banfield J.F."/>
        </authorList>
    </citation>
    <scope>NUCLEOTIDE SEQUENCE [LARGE SCALE GENOMIC DNA]</scope>
    <source>
        <strain evidence="9">WS_2</strain>
    </source>
</reference>
<comment type="subcellular location">
    <subcellularLocation>
        <location evidence="1">Cell membrane</location>
        <topology evidence="1">Multi-pass membrane protein</topology>
    </subcellularLocation>
</comment>
<comment type="caution">
    <text evidence="9">The sequence shown here is derived from an EMBL/GenBank/DDBJ whole genome shotgun (WGS) entry which is preliminary data.</text>
</comment>
<protein>
    <submittedName>
        <fullName evidence="9">TRAP transporter small permease</fullName>
    </submittedName>
</protein>
<evidence type="ECO:0000256" key="1">
    <source>
        <dbReference type="ARBA" id="ARBA00004651"/>
    </source>
</evidence>
<dbReference type="AlphaFoldDB" id="A0A538SLX1"/>
<dbReference type="EMBL" id="VBOS01000323">
    <property type="protein sequence ID" value="TMQ52378.1"/>
    <property type="molecule type" value="Genomic_DNA"/>
</dbReference>
<evidence type="ECO:0000259" key="8">
    <source>
        <dbReference type="Pfam" id="PF04290"/>
    </source>
</evidence>
<feature type="transmembrane region" description="Helical" evidence="7">
    <location>
        <begin position="54"/>
        <end position="70"/>
    </location>
</feature>
<gene>
    <name evidence="9" type="ORF">E6K72_09200</name>
</gene>
<feature type="domain" description="Tripartite ATP-independent periplasmic transporters DctQ component" evidence="8">
    <location>
        <begin position="29"/>
        <end position="150"/>
    </location>
</feature>